<dbReference type="HOGENOM" id="CLU_159585_0_0_1"/>
<evidence type="ECO:0000313" key="2">
    <source>
        <dbReference type="Proteomes" id="UP000026960"/>
    </source>
</evidence>
<accession>A0A0D3FSQ1</accession>
<dbReference type="STRING" id="65489.A0A0D3FSQ1"/>
<dbReference type="EnsemblPlants" id="OBART04G03060.1">
    <property type="protein sequence ID" value="OBART04G03060.1"/>
    <property type="gene ID" value="OBART04G03060"/>
</dbReference>
<proteinExistence type="predicted"/>
<name>A0A0D3FSQ1_9ORYZ</name>
<dbReference type="Proteomes" id="UP000026960">
    <property type="component" value="Chromosome 4"/>
</dbReference>
<dbReference type="PaxDb" id="65489-OBART04G03060.1"/>
<evidence type="ECO:0000313" key="1">
    <source>
        <dbReference type="EnsemblPlants" id="OBART04G03060.1"/>
    </source>
</evidence>
<reference evidence="1" key="2">
    <citation type="submission" date="2015-03" db="UniProtKB">
        <authorList>
            <consortium name="EnsemblPlants"/>
        </authorList>
    </citation>
    <scope>IDENTIFICATION</scope>
</reference>
<dbReference type="AlphaFoldDB" id="A0A0D3FSQ1"/>
<sequence length="100" mass="11066">MSATYDREAEHRALNATLSGVHGLVASGVTAVPSIFRVPDPEPREGSDKARLYSRDPARAAKYNCNFDLYQSPAANWRDMLYLRTAPDPPPAGDLPEYCR</sequence>
<dbReference type="eggNOG" id="KOG0143">
    <property type="taxonomic scope" value="Eukaryota"/>
</dbReference>
<keyword evidence="2" id="KW-1185">Reference proteome</keyword>
<organism evidence="1">
    <name type="scientific">Oryza barthii</name>
    <dbReference type="NCBI Taxonomy" id="65489"/>
    <lineage>
        <taxon>Eukaryota</taxon>
        <taxon>Viridiplantae</taxon>
        <taxon>Streptophyta</taxon>
        <taxon>Embryophyta</taxon>
        <taxon>Tracheophyta</taxon>
        <taxon>Spermatophyta</taxon>
        <taxon>Magnoliopsida</taxon>
        <taxon>Liliopsida</taxon>
        <taxon>Poales</taxon>
        <taxon>Poaceae</taxon>
        <taxon>BOP clade</taxon>
        <taxon>Oryzoideae</taxon>
        <taxon>Oryzeae</taxon>
        <taxon>Oryzinae</taxon>
        <taxon>Oryza</taxon>
    </lineage>
</organism>
<dbReference type="Gramene" id="OBART04G03060.1">
    <property type="protein sequence ID" value="OBART04G03060.1"/>
    <property type="gene ID" value="OBART04G03060"/>
</dbReference>
<protein>
    <submittedName>
        <fullName evidence="1">Uncharacterized protein</fullName>
    </submittedName>
</protein>
<reference evidence="1" key="1">
    <citation type="journal article" date="2009" name="Rice">
        <title>De Novo Next Generation Sequencing of Plant Genomes.</title>
        <authorList>
            <person name="Rounsley S."/>
            <person name="Marri P.R."/>
            <person name="Yu Y."/>
            <person name="He R."/>
            <person name="Sisneros N."/>
            <person name="Goicoechea J.L."/>
            <person name="Lee S.J."/>
            <person name="Angelova A."/>
            <person name="Kudrna D."/>
            <person name="Luo M."/>
            <person name="Affourtit J."/>
            <person name="Desany B."/>
            <person name="Knight J."/>
            <person name="Niazi F."/>
            <person name="Egholm M."/>
            <person name="Wing R.A."/>
        </authorList>
    </citation>
    <scope>NUCLEOTIDE SEQUENCE [LARGE SCALE GENOMIC DNA]</scope>
    <source>
        <strain evidence="1">cv. IRGC 105608</strain>
    </source>
</reference>